<dbReference type="GO" id="GO:0050661">
    <property type="term" value="F:NADP binding"/>
    <property type="evidence" value="ECO:0007669"/>
    <property type="project" value="InterPro"/>
</dbReference>
<dbReference type="SUPFAM" id="SSF51735">
    <property type="entry name" value="NAD(P)-binding Rossmann-fold domains"/>
    <property type="match status" value="1"/>
</dbReference>
<reference evidence="2 3" key="1">
    <citation type="journal article" date="2014" name="Nat. Genet.">
        <title>Genome sequence of the hot pepper provides insights into the evolution of pungency in Capsicum species.</title>
        <authorList>
            <person name="Kim S."/>
            <person name="Park M."/>
            <person name="Yeom S.I."/>
            <person name="Kim Y.M."/>
            <person name="Lee J.M."/>
            <person name="Lee H.A."/>
            <person name="Seo E."/>
            <person name="Choi J."/>
            <person name="Cheong K."/>
            <person name="Kim K.T."/>
            <person name="Jung K."/>
            <person name="Lee G.W."/>
            <person name="Oh S.K."/>
            <person name="Bae C."/>
            <person name="Kim S.B."/>
            <person name="Lee H.Y."/>
            <person name="Kim S.Y."/>
            <person name="Kim M.S."/>
            <person name="Kang B.C."/>
            <person name="Jo Y.D."/>
            <person name="Yang H.B."/>
            <person name="Jeong H.J."/>
            <person name="Kang W.H."/>
            <person name="Kwon J.K."/>
            <person name="Shin C."/>
            <person name="Lim J.Y."/>
            <person name="Park J.H."/>
            <person name="Huh J.H."/>
            <person name="Kim J.S."/>
            <person name="Kim B.D."/>
            <person name="Cohen O."/>
            <person name="Paran I."/>
            <person name="Suh M.C."/>
            <person name="Lee S.B."/>
            <person name="Kim Y.K."/>
            <person name="Shin Y."/>
            <person name="Noh S.J."/>
            <person name="Park J."/>
            <person name="Seo Y.S."/>
            <person name="Kwon S.Y."/>
            <person name="Kim H.A."/>
            <person name="Park J.M."/>
            <person name="Kim H.J."/>
            <person name="Choi S.B."/>
            <person name="Bosland P.W."/>
            <person name="Reeves G."/>
            <person name="Jo S.H."/>
            <person name="Lee B.W."/>
            <person name="Cho H.T."/>
            <person name="Choi H.S."/>
            <person name="Lee M.S."/>
            <person name="Yu Y."/>
            <person name="Do Choi Y."/>
            <person name="Park B.S."/>
            <person name="van Deynze A."/>
            <person name="Ashrafi H."/>
            <person name="Hill T."/>
            <person name="Kim W.T."/>
            <person name="Pai H.S."/>
            <person name="Ahn H.K."/>
            <person name="Yeam I."/>
            <person name="Giovannoni J.J."/>
            <person name="Rose J.K."/>
            <person name="Sorensen I."/>
            <person name="Lee S.J."/>
            <person name="Kim R.W."/>
            <person name="Choi I.Y."/>
            <person name="Choi B.S."/>
            <person name="Lim J.S."/>
            <person name="Lee Y.H."/>
            <person name="Choi D."/>
        </authorList>
    </citation>
    <scope>NUCLEOTIDE SEQUENCE [LARGE SCALE GENOMIC DNA]</scope>
    <source>
        <strain evidence="3">cv. CM334</strain>
    </source>
</reference>
<feature type="domain" description="6-phosphogluconate dehydrogenase NADP-binding" evidence="1">
    <location>
        <begin position="16"/>
        <end position="87"/>
    </location>
</feature>
<protein>
    <recommendedName>
        <fullName evidence="1">6-phosphogluconate dehydrogenase NADP-binding domain-containing protein</fullName>
    </recommendedName>
</protein>
<dbReference type="AlphaFoldDB" id="A0A2G3AIJ3"/>
<accession>A0A2G3AIJ3</accession>
<dbReference type="Proteomes" id="UP000222542">
    <property type="component" value="Unassembled WGS sequence"/>
</dbReference>
<dbReference type="InterPro" id="IPR036291">
    <property type="entry name" value="NAD(P)-bd_dom_sf"/>
</dbReference>
<reference evidence="2 3" key="2">
    <citation type="journal article" date="2017" name="Genome Biol.">
        <title>New reference genome sequences of hot pepper reveal the massive evolution of plant disease-resistance genes by retroduplication.</title>
        <authorList>
            <person name="Kim S."/>
            <person name="Park J."/>
            <person name="Yeom S.I."/>
            <person name="Kim Y.M."/>
            <person name="Seo E."/>
            <person name="Kim K.T."/>
            <person name="Kim M.S."/>
            <person name="Lee J.M."/>
            <person name="Cheong K."/>
            <person name="Shin H.S."/>
            <person name="Kim S.B."/>
            <person name="Han K."/>
            <person name="Lee J."/>
            <person name="Park M."/>
            <person name="Lee H.A."/>
            <person name="Lee H.Y."/>
            <person name="Lee Y."/>
            <person name="Oh S."/>
            <person name="Lee J.H."/>
            <person name="Choi E."/>
            <person name="Choi E."/>
            <person name="Lee S.E."/>
            <person name="Jeon J."/>
            <person name="Kim H."/>
            <person name="Choi G."/>
            <person name="Song H."/>
            <person name="Lee J."/>
            <person name="Lee S.C."/>
            <person name="Kwon J.K."/>
            <person name="Lee H.Y."/>
            <person name="Koo N."/>
            <person name="Hong Y."/>
            <person name="Kim R.W."/>
            <person name="Kang W.H."/>
            <person name="Huh J.H."/>
            <person name="Kang B.C."/>
            <person name="Yang T.J."/>
            <person name="Lee Y.H."/>
            <person name="Bennetzen J.L."/>
            <person name="Choi D."/>
        </authorList>
    </citation>
    <scope>NUCLEOTIDE SEQUENCE [LARGE SCALE GENOMIC DNA]</scope>
    <source>
        <strain evidence="3">cv. CM334</strain>
    </source>
</reference>
<dbReference type="PANTHER" id="PTHR43580">
    <property type="entry name" value="OXIDOREDUCTASE GLYR1-RELATED"/>
    <property type="match status" value="1"/>
</dbReference>
<dbReference type="InterPro" id="IPR006115">
    <property type="entry name" value="6PGDH_NADP-bd"/>
</dbReference>
<dbReference type="Pfam" id="PF03446">
    <property type="entry name" value="NAD_binding_2"/>
    <property type="match status" value="1"/>
</dbReference>
<evidence type="ECO:0000259" key="1">
    <source>
        <dbReference type="Pfam" id="PF03446"/>
    </source>
</evidence>
<dbReference type="PANTHER" id="PTHR43580:SF9">
    <property type="entry name" value="GLYOXYLATE_SUCCINIC SEMIALDEHYDE REDUCTASE 1"/>
    <property type="match status" value="1"/>
</dbReference>
<dbReference type="Gramene" id="PHT94008">
    <property type="protein sequence ID" value="PHT94008"/>
    <property type="gene ID" value="T459_01890"/>
</dbReference>
<dbReference type="STRING" id="4072.A0A2G3AIJ3"/>
<dbReference type="GO" id="GO:0016616">
    <property type="term" value="F:oxidoreductase activity, acting on the CH-OH group of donors, NAD or NADP as acceptor"/>
    <property type="evidence" value="ECO:0007669"/>
    <property type="project" value="UniProtKB-ARBA"/>
</dbReference>
<comment type="caution">
    <text evidence="2">The sequence shown here is derived from an EMBL/GenBank/DDBJ whole genome shotgun (WGS) entry which is preliminary data.</text>
</comment>
<gene>
    <name evidence="2" type="ORF">T459_01890</name>
</gene>
<dbReference type="InterPro" id="IPR051265">
    <property type="entry name" value="HIBADH-related_NP60_sf"/>
</dbReference>
<proteinExistence type="predicted"/>
<evidence type="ECO:0000313" key="3">
    <source>
        <dbReference type="Proteomes" id="UP000222542"/>
    </source>
</evidence>
<dbReference type="EMBL" id="AYRZ02000001">
    <property type="protein sequence ID" value="PHT94008.1"/>
    <property type="molecule type" value="Genomic_DNA"/>
</dbReference>
<name>A0A2G3AIJ3_CAPAN</name>
<keyword evidence="3" id="KW-1185">Reference proteome</keyword>
<organism evidence="2 3">
    <name type="scientific">Capsicum annuum</name>
    <name type="common">Capsicum pepper</name>
    <dbReference type="NCBI Taxonomy" id="4072"/>
    <lineage>
        <taxon>Eukaryota</taxon>
        <taxon>Viridiplantae</taxon>
        <taxon>Streptophyta</taxon>
        <taxon>Embryophyta</taxon>
        <taxon>Tracheophyta</taxon>
        <taxon>Spermatophyta</taxon>
        <taxon>Magnoliopsida</taxon>
        <taxon>eudicotyledons</taxon>
        <taxon>Gunneridae</taxon>
        <taxon>Pentapetalae</taxon>
        <taxon>asterids</taxon>
        <taxon>lamiids</taxon>
        <taxon>Solanales</taxon>
        <taxon>Solanaceae</taxon>
        <taxon>Solanoideae</taxon>
        <taxon>Capsiceae</taxon>
        <taxon>Capsicum</taxon>
    </lineage>
</organism>
<dbReference type="SMR" id="A0A2G3AIJ3"/>
<dbReference type="Gene3D" id="3.40.50.720">
    <property type="entry name" value="NAD(P)-binding Rossmann-like Domain"/>
    <property type="match status" value="1"/>
</dbReference>
<sequence>MDPLLEKLLQQESRSASIQLQDGALEQLHGGKGYIDMSAVDADASSKFSEAITSKDGSFLDAPVSGSENPAEDGQLVILVAGDKALYD</sequence>
<evidence type="ECO:0000313" key="2">
    <source>
        <dbReference type="EMBL" id="PHT94008.1"/>
    </source>
</evidence>